<keyword evidence="3" id="KW-0539">Nucleus</keyword>
<dbReference type="GO" id="GO:0003677">
    <property type="term" value="F:DNA binding"/>
    <property type="evidence" value="ECO:0007669"/>
    <property type="project" value="InterPro"/>
</dbReference>
<feature type="domain" description="Myb-like" evidence="4">
    <location>
        <begin position="95"/>
        <end position="150"/>
    </location>
</feature>
<dbReference type="PANTHER" id="PTHR44042:SF15">
    <property type="entry name" value="DUPLICATED HOMEODOMAIN-LIKE SUPERFAMILY PROTEIN"/>
    <property type="match status" value="1"/>
</dbReference>
<keyword evidence="2" id="KW-0804">Transcription</keyword>
<evidence type="ECO:0000256" key="3">
    <source>
        <dbReference type="ARBA" id="ARBA00023242"/>
    </source>
</evidence>
<evidence type="ECO:0000313" key="5">
    <source>
        <dbReference type="EnsemblProtists" id="PYU1_T012505"/>
    </source>
</evidence>
<protein>
    <recommendedName>
        <fullName evidence="4">Myb-like domain-containing protein</fullName>
    </recommendedName>
</protein>
<proteinExistence type="predicted"/>
<dbReference type="NCBIfam" id="TIGR01557">
    <property type="entry name" value="myb_SHAQKYF"/>
    <property type="match status" value="1"/>
</dbReference>
<dbReference type="Proteomes" id="UP000019132">
    <property type="component" value="Unassembled WGS sequence"/>
</dbReference>
<dbReference type="SMART" id="SM00717">
    <property type="entry name" value="SANT"/>
    <property type="match status" value="2"/>
</dbReference>
<dbReference type="EMBL" id="GL376610">
    <property type="status" value="NOT_ANNOTATED_CDS"/>
    <property type="molecule type" value="Genomic_DNA"/>
</dbReference>
<dbReference type="Gene3D" id="1.10.10.60">
    <property type="entry name" value="Homeodomain-like"/>
    <property type="match status" value="2"/>
</dbReference>
<dbReference type="eggNOG" id="ENOG502S7QZ">
    <property type="taxonomic scope" value="Eukaryota"/>
</dbReference>
<dbReference type="InterPro" id="IPR006447">
    <property type="entry name" value="Myb_dom_plants"/>
</dbReference>
<evidence type="ECO:0000259" key="4">
    <source>
        <dbReference type="PROSITE" id="PS50090"/>
    </source>
</evidence>
<dbReference type="AlphaFoldDB" id="K3X5K6"/>
<dbReference type="SUPFAM" id="SSF46689">
    <property type="entry name" value="Homeodomain-like"/>
    <property type="match status" value="2"/>
</dbReference>
<evidence type="ECO:0000256" key="2">
    <source>
        <dbReference type="ARBA" id="ARBA00023163"/>
    </source>
</evidence>
<keyword evidence="6" id="KW-1185">Reference proteome</keyword>
<dbReference type="InterPro" id="IPR001005">
    <property type="entry name" value="SANT/Myb"/>
</dbReference>
<evidence type="ECO:0000313" key="6">
    <source>
        <dbReference type="Proteomes" id="UP000019132"/>
    </source>
</evidence>
<dbReference type="OMA" id="LYFAQLQ"/>
<dbReference type="VEuPathDB" id="FungiDB:PYU1_G012479"/>
<dbReference type="HOGENOM" id="CLU_817544_0_0_1"/>
<dbReference type="Pfam" id="PF00249">
    <property type="entry name" value="Myb_DNA-binding"/>
    <property type="match status" value="2"/>
</dbReference>
<sequence length="296" mass="33063">MSSSNDNRPLPALSPATSPAFRVATAPWTEDEHRRFLAGLETYGSGQTANPQAAWQSITAAVRTRPIHDVKAHARRYFLELQMANTRKRKEDVAATQSQDSRWTLEEDARFEELLAYHSSASVCYPWDAIAAKLPGKTHRDARERYQKLCYDVARIEAGHHVSMSLSRSVSGNRGYDDMSRSNQDAHCDDNDYTPTYECAVTLTSIEEKLLMRALGQVHVSSKTSPEVLTAIASTMAAFANSKDNKIPPQRTMPLFTLEDAQTALENVIQRQQTDVRVILETLIDSLKLQPPSPSN</sequence>
<dbReference type="PANTHER" id="PTHR44042">
    <property type="entry name" value="DUPLICATED HOMEODOMAIN-LIKE SUPERFAMILY PROTEIN-RELATED"/>
    <property type="match status" value="1"/>
</dbReference>
<reference evidence="5" key="3">
    <citation type="submission" date="2015-02" db="UniProtKB">
        <authorList>
            <consortium name="EnsemblProtists"/>
        </authorList>
    </citation>
    <scope>IDENTIFICATION</scope>
    <source>
        <strain evidence="5">DAOM BR144</strain>
    </source>
</reference>
<reference evidence="6" key="1">
    <citation type="journal article" date="2010" name="Genome Biol.">
        <title>Genome sequence of the necrotrophic plant pathogen Pythium ultimum reveals original pathogenicity mechanisms and effector repertoire.</title>
        <authorList>
            <person name="Levesque C.A."/>
            <person name="Brouwer H."/>
            <person name="Cano L."/>
            <person name="Hamilton J.P."/>
            <person name="Holt C."/>
            <person name="Huitema E."/>
            <person name="Raffaele S."/>
            <person name="Robideau G.P."/>
            <person name="Thines M."/>
            <person name="Win J."/>
            <person name="Zerillo M.M."/>
            <person name="Beakes G.W."/>
            <person name="Boore J.L."/>
            <person name="Busam D."/>
            <person name="Dumas B."/>
            <person name="Ferriera S."/>
            <person name="Fuerstenberg S.I."/>
            <person name="Gachon C.M."/>
            <person name="Gaulin E."/>
            <person name="Govers F."/>
            <person name="Grenville-Briggs L."/>
            <person name="Horner N."/>
            <person name="Hostetler J."/>
            <person name="Jiang R.H."/>
            <person name="Johnson J."/>
            <person name="Krajaejun T."/>
            <person name="Lin H."/>
            <person name="Meijer H.J."/>
            <person name="Moore B."/>
            <person name="Morris P."/>
            <person name="Phuntmart V."/>
            <person name="Puiu D."/>
            <person name="Shetty J."/>
            <person name="Stajich J.E."/>
            <person name="Tripathy S."/>
            <person name="Wawra S."/>
            <person name="van West P."/>
            <person name="Whitty B.R."/>
            <person name="Coutinho P.M."/>
            <person name="Henrissat B."/>
            <person name="Martin F."/>
            <person name="Thomas P.D."/>
            <person name="Tyler B.M."/>
            <person name="De Vries R.P."/>
            <person name="Kamoun S."/>
            <person name="Yandell M."/>
            <person name="Tisserat N."/>
            <person name="Buell C.R."/>
        </authorList>
    </citation>
    <scope>NUCLEOTIDE SEQUENCE</scope>
    <source>
        <strain evidence="6">DAOM:BR144</strain>
    </source>
</reference>
<dbReference type="InParanoid" id="K3X5K6"/>
<keyword evidence="1" id="KW-0805">Transcription regulation</keyword>
<dbReference type="InterPro" id="IPR009057">
    <property type="entry name" value="Homeodomain-like_sf"/>
</dbReference>
<accession>K3X5K6</accession>
<reference evidence="6" key="2">
    <citation type="submission" date="2010-04" db="EMBL/GenBank/DDBJ databases">
        <authorList>
            <person name="Buell R."/>
            <person name="Hamilton J."/>
            <person name="Hostetler J."/>
        </authorList>
    </citation>
    <scope>NUCLEOTIDE SEQUENCE [LARGE SCALE GENOMIC DNA]</scope>
    <source>
        <strain evidence="6">DAOM:BR144</strain>
    </source>
</reference>
<organism evidence="5 6">
    <name type="scientific">Globisporangium ultimum (strain ATCC 200006 / CBS 805.95 / DAOM BR144)</name>
    <name type="common">Pythium ultimum</name>
    <dbReference type="NCBI Taxonomy" id="431595"/>
    <lineage>
        <taxon>Eukaryota</taxon>
        <taxon>Sar</taxon>
        <taxon>Stramenopiles</taxon>
        <taxon>Oomycota</taxon>
        <taxon>Peronosporomycetes</taxon>
        <taxon>Pythiales</taxon>
        <taxon>Pythiaceae</taxon>
        <taxon>Globisporangium</taxon>
    </lineage>
</organism>
<dbReference type="PROSITE" id="PS50090">
    <property type="entry name" value="MYB_LIKE"/>
    <property type="match status" value="1"/>
</dbReference>
<dbReference type="STRING" id="431595.K3X5K6"/>
<evidence type="ECO:0000256" key="1">
    <source>
        <dbReference type="ARBA" id="ARBA00023015"/>
    </source>
</evidence>
<dbReference type="CDD" id="cd00167">
    <property type="entry name" value="SANT"/>
    <property type="match status" value="2"/>
</dbReference>
<dbReference type="EnsemblProtists" id="PYU1_T012505">
    <property type="protein sequence ID" value="PYU1_T012505"/>
    <property type="gene ID" value="PYU1_G012479"/>
</dbReference>
<name>K3X5K6_GLOUD</name>